<gene>
    <name evidence="2" type="ORF">DSCW_55860</name>
</gene>
<evidence type="ECO:0000313" key="2">
    <source>
        <dbReference type="EMBL" id="BBO78169.1"/>
    </source>
</evidence>
<sequence length="96" mass="10951">MSTKTVFLETVKSRLAALKADADLLQSKAGRIGNKELRQYTRTIQEILAKIQQVEKRFTTSSKANVDTWPALKRKTEDAFIQIEALVKKAKETYLH</sequence>
<proteinExistence type="predicted"/>
<organism evidence="2 3">
    <name type="scientific">Desulfosarcina widdelii</name>
    <dbReference type="NCBI Taxonomy" id="947919"/>
    <lineage>
        <taxon>Bacteria</taxon>
        <taxon>Pseudomonadati</taxon>
        <taxon>Thermodesulfobacteriota</taxon>
        <taxon>Desulfobacteria</taxon>
        <taxon>Desulfobacterales</taxon>
        <taxon>Desulfosarcinaceae</taxon>
        <taxon>Desulfosarcina</taxon>
    </lineage>
</organism>
<evidence type="ECO:0000313" key="3">
    <source>
        <dbReference type="Proteomes" id="UP000427769"/>
    </source>
</evidence>
<feature type="coiled-coil region" evidence="1">
    <location>
        <begin position="8"/>
        <end position="57"/>
    </location>
</feature>
<name>A0A5K7ZDA3_9BACT</name>
<reference evidence="2 3" key="1">
    <citation type="submission" date="2019-11" db="EMBL/GenBank/DDBJ databases">
        <title>Comparative genomics of hydrocarbon-degrading Desulfosarcina strains.</title>
        <authorList>
            <person name="Watanabe M."/>
            <person name="Kojima H."/>
            <person name="Fukui M."/>
        </authorList>
    </citation>
    <scope>NUCLEOTIDE SEQUENCE [LARGE SCALE GENOMIC DNA]</scope>
    <source>
        <strain evidence="2 3">PP31</strain>
    </source>
</reference>
<dbReference type="RefSeq" id="WP_155306831.1">
    <property type="nucleotide sequence ID" value="NZ_AP021875.1"/>
</dbReference>
<protein>
    <submittedName>
        <fullName evidence="2">Uncharacterized protein</fullName>
    </submittedName>
</protein>
<dbReference type="AlphaFoldDB" id="A0A5K7ZDA3"/>
<dbReference type="EMBL" id="AP021875">
    <property type="protein sequence ID" value="BBO78169.1"/>
    <property type="molecule type" value="Genomic_DNA"/>
</dbReference>
<evidence type="ECO:0000256" key="1">
    <source>
        <dbReference type="SAM" id="Coils"/>
    </source>
</evidence>
<dbReference type="Proteomes" id="UP000427769">
    <property type="component" value="Chromosome"/>
</dbReference>
<dbReference type="KEGG" id="dwd:DSCW_55860"/>
<keyword evidence="1" id="KW-0175">Coiled coil</keyword>
<accession>A0A5K7ZDA3</accession>
<dbReference type="OrthoDB" id="9914284at2"/>
<keyword evidence="3" id="KW-1185">Reference proteome</keyword>